<evidence type="ECO:0000313" key="2">
    <source>
        <dbReference type="EMBL" id="QGY39363.1"/>
    </source>
</evidence>
<dbReference type="Proteomes" id="UP000428328">
    <property type="component" value="Chromosome"/>
</dbReference>
<feature type="transmembrane region" description="Helical" evidence="1">
    <location>
        <begin position="190"/>
        <end position="213"/>
    </location>
</feature>
<accession>A0A6I6JFS0</accession>
<dbReference type="AlphaFoldDB" id="A0A6I6JFS0"/>
<feature type="transmembrane region" description="Helical" evidence="1">
    <location>
        <begin position="20"/>
        <end position="37"/>
    </location>
</feature>
<feature type="transmembrane region" description="Helical" evidence="1">
    <location>
        <begin position="333"/>
        <end position="353"/>
    </location>
</feature>
<keyword evidence="1" id="KW-1133">Transmembrane helix</keyword>
<evidence type="ECO:0000313" key="3">
    <source>
        <dbReference type="Proteomes" id="UP000428328"/>
    </source>
</evidence>
<name>A0A6I6JFS0_9BACT</name>
<sequence length="532" mass="60850">MRVYTHFKSRYGRWQALLRLLFYPVIGLVVTPVQLVRSLWNCRELANGKWGDYGPQFNASFSINNLWYYTVALNFYRFGRNGRSPQLGLGDYPMSMLYAYSLPSLYAMWQMGCVAALLGMFGWLLAHAVWFGVVGWSWALLVIGLAFISSYFYVNTFGRQNYNALGWMLFPLGLFAIQQGQWWLAGAAWLAVSFGSSLATIMAGLLSLVLAVWTRDPMPLYAMVPATLKIGMHLWPSFQRLGVRGALGPMIKIMGSFQQKARYTRLPKGTWLQLDAGEFYYNTLIYSQLLFFVWLTTGEFSPLLFGGILIFIGNSTVFRLHDIQTMYMMMMSLGVMTVMAHPIPELLIPYWLFMSPLPYFVNMPNEARTLDVMQVGRPVNIRNELDAADRFFDPVSKGQRIIIAYDDPRGLFSNIFDGYRFQIELFLYAGGLKGIHLMPDWFGIYESNYEGGAEYWGRDLESVSGNIERWSADFALVYQPAGQELDPQWEEAGFSCEGVFRWGDYPVLNREWLTIAPTVDWWLLRAPASLSA</sequence>
<feature type="transmembrane region" description="Helical" evidence="1">
    <location>
        <begin position="97"/>
        <end position="123"/>
    </location>
</feature>
<organism evidence="2 3">
    <name type="scientific">Pseudodesulfovibrio cashew</name>
    <dbReference type="NCBI Taxonomy" id="2678688"/>
    <lineage>
        <taxon>Bacteria</taxon>
        <taxon>Pseudomonadati</taxon>
        <taxon>Thermodesulfobacteriota</taxon>
        <taxon>Desulfovibrionia</taxon>
        <taxon>Desulfovibrionales</taxon>
        <taxon>Desulfovibrionaceae</taxon>
    </lineage>
</organism>
<protein>
    <submittedName>
        <fullName evidence="2">Uncharacterized protein</fullName>
    </submittedName>
</protein>
<feature type="transmembrane region" description="Helical" evidence="1">
    <location>
        <begin position="129"/>
        <end position="153"/>
    </location>
</feature>
<gene>
    <name evidence="2" type="ORF">GM415_04250</name>
</gene>
<evidence type="ECO:0000256" key="1">
    <source>
        <dbReference type="SAM" id="Phobius"/>
    </source>
</evidence>
<keyword evidence="1" id="KW-0812">Transmembrane</keyword>
<feature type="transmembrane region" description="Helical" evidence="1">
    <location>
        <begin position="165"/>
        <end position="184"/>
    </location>
</feature>
<dbReference type="EMBL" id="CP046400">
    <property type="protein sequence ID" value="QGY39363.1"/>
    <property type="molecule type" value="Genomic_DNA"/>
</dbReference>
<reference evidence="2 3" key="1">
    <citation type="submission" date="2019-11" db="EMBL/GenBank/DDBJ databases">
        <authorList>
            <person name="Zheng R.K."/>
            <person name="Sun C.M."/>
        </authorList>
    </citation>
    <scope>NUCLEOTIDE SEQUENCE [LARGE SCALE GENOMIC DNA]</scope>
    <source>
        <strain evidence="2 3">SRB007</strain>
    </source>
</reference>
<keyword evidence="1" id="KW-0472">Membrane</keyword>
<dbReference type="RefSeq" id="WP_158946589.1">
    <property type="nucleotide sequence ID" value="NZ_CP046400.1"/>
</dbReference>
<keyword evidence="3" id="KW-1185">Reference proteome</keyword>
<dbReference type="KEGG" id="psel:GM415_04250"/>
<proteinExistence type="predicted"/>